<dbReference type="EMBL" id="CAEZTM010000001">
    <property type="protein sequence ID" value="CAB4560414.1"/>
    <property type="molecule type" value="Genomic_DNA"/>
</dbReference>
<accession>A0A6J6DAT4</accession>
<evidence type="ECO:0000313" key="4">
    <source>
        <dbReference type="EMBL" id="CAB4638038.1"/>
    </source>
</evidence>
<reference evidence="3" key="1">
    <citation type="submission" date="2020-05" db="EMBL/GenBank/DDBJ databases">
        <authorList>
            <person name="Chiriac C."/>
            <person name="Salcher M."/>
            <person name="Ghai R."/>
            <person name="Kavagutti S V."/>
        </authorList>
    </citation>
    <scope>NUCLEOTIDE SEQUENCE</scope>
</reference>
<organism evidence="3">
    <name type="scientific">freshwater metagenome</name>
    <dbReference type="NCBI Taxonomy" id="449393"/>
    <lineage>
        <taxon>unclassified sequences</taxon>
        <taxon>metagenomes</taxon>
        <taxon>ecological metagenomes</taxon>
    </lineage>
</organism>
<proteinExistence type="predicted"/>
<dbReference type="InterPro" id="IPR009061">
    <property type="entry name" value="DNA-bd_dom_put_sf"/>
</dbReference>
<dbReference type="PANTHER" id="PTHR30204:SF89">
    <property type="entry name" value="HTH MERR-TYPE DOMAIN-CONTAINING PROTEIN"/>
    <property type="match status" value="1"/>
</dbReference>
<dbReference type="PROSITE" id="PS50937">
    <property type="entry name" value="HTH_MERR_2"/>
    <property type="match status" value="1"/>
</dbReference>
<dbReference type="InterPro" id="IPR047057">
    <property type="entry name" value="MerR_fam"/>
</dbReference>
<dbReference type="PANTHER" id="PTHR30204">
    <property type="entry name" value="REDOX-CYCLING DRUG-SENSING TRANSCRIPTIONAL ACTIVATOR SOXR"/>
    <property type="match status" value="1"/>
</dbReference>
<protein>
    <submittedName>
        <fullName evidence="3">Unannotated protein</fullName>
    </submittedName>
</protein>
<dbReference type="GO" id="GO:0003677">
    <property type="term" value="F:DNA binding"/>
    <property type="evidence" value="ECO:0007669"/>
    <property type="project" value="UniProtKB-KW"/>
</dbReference>
<dbReference type="Gene3D" id="1.10.1660.10">
    <property type="match status" value="1"/>
</dbReference>
<gene>
    <name evidence="3" type="ORF">UFOPK1684_00039</name>
    <name evidence="4" type="ORF">UFOPK2158_00328</name>
</gene>
<dbReference type="EMBL" id="CAEZVY010000022">
    <property type="protein sequence ID" value="CAB4638038.1"/>
    <property type="molecule type" value="Genomic_DNA"/>
</dbReference>
<keyword evidence="1" id="KW-0238">DNA-binding</keyword>
<dbReference type="AlphaFoldDB" id="A0A6J6DAT4"/>
<dbReference type="CDD" id="cd00592">
    <property type="entry name" value="HTH_MerR-like"/>
    <property type="match status" value="1"/>
</dbReference>
<dbReference type="InterPro" id="IPR000551">
    <property type="entry name" value="MerR-type_HTH_dom"/>
</dbReference>
<dbReference type="SUPFAM" id="SSF46955">
    <property type="entry name" value="Putative DNA-binding domain"/>
    <property type="match status" value="1"/>
</dbReference>
<evidence type="ECO:0000313" key="3">
    <source>
        <dbReference type="EMBL" id="CAB4560414.1"/>
    </source>
</evidence>
<dbReference type="Pfam" id="PF13411">
    <property type="entry name" value="MerR_1"/>
    <property type="match status" value="1"/>
</dbReference>
<name>A0A6J6DAT4_9ZZZZ</name>
<sequence length="235" mass="25372">MSVARSSIDVASTPRKSLLSIGQVLAKLTPEFPELSPSKLRFLEDRDLIAPGRTPAGYRTYSSEDVERLRFVLTVQRDQYLPLKVIKAYLDDRDAGKNPSLPVTNGVHGASMGDDQARYTKAEIVEAAKASAGLLEGAVTAGLIQPKKVYSGSDLVVLTSIVEASSFGLEPRHLRGMRLAVDREVGLISQAVNAANGSTRAMSPSELRDKGRELSGILTTLRSVLTHDALNRLES</sequence>
<feature type="domain" description="HTH merR-type" evidence="2">
    <location>
        <begin position="18"/>
        <end position="92"/>
    </location>
</feature>
<dbReference type="SMART" id="SM00422">
    <property type="entry name" value="HTH_MERR"/>
    <property type="match status" value="1"/>
</dbReference>
<evidence type="ECO:0000259" key="2">
    <source>
        <dbReference type="PROSITE" id="PS50937"/>
    </source>
</evidence>
<evidence type="ECO:0000256" key="1">
    <source>
        <dbReference type="ARBA" id="ARBA00023125"/>
    </source>
</evidence>
<dbReference type="GO" id="GO:0003700">
    <property type="term" value="F:DNA-binding transcription factor activity"/>
    <property type="evidence" value="ECO:0007669"/>
    <property type="project" value="InterPro"/>
</dbReference>